<evidence type="ECO:0000256" key="2">
    <source>
        <dbReference type="ARBA" id="ARBA00022517"/>
    </source>
</evidence>
<evidence type="ECO:0000313" key="7">
    <source>
        <dbReference type="Proteomes" id="UP000839052"/>
    </source>
</evidence>
<dbReference type="InterPro" id="IPR023153">
    <property type="entry name" value="DarP_sf"/>
</dbReference>
<dbReference type="RefSeq" id="WP_239795615.1">
    <property type="nucleotide sequence ID" value="NZ_OU912926.1"/>
</dbReference>
<comment type="function">
    <text evidence="5">Member of a network of 50S ribosomal subunit biogenesis factors which assembles along the 30S-50S interface, preventing incorrect 23S rRNA structures from forming. Promotes peptidyl transferase center (PTC) maturation.</text>
</comment>
<dbReference type="PIRSF" id="PIRSF016183">
    <property type="entry name" value="UCP016183"/>
    <property type="match status" value="1"/>
</dbReference>
<evidence type="ECO:0000256" key="4">
    <source>
        <dbReference type="ARBA" id="ARBA00022884"/>
    </source>
</evidence>
<evidence type="ECO:0000256" key="1">
    <source>
        <dbReference type="ARBA" id="ARBA00022490"/>
    </source>
</evidence>
<name>A0ABN8AFJ6_9PROT</name>
<keyword evidence="7" id="KW-1185">Reference proteome</keyword>
<proteinExistence type="inferred from homology"/>
<dbReference type="HAMAP" id="MF_00765">
    <property type="entry name" value="DarP"/>
    <property type="match status" value="1"/>
</dbReference>
<dbReference type="InterPro" id="IPR006839">
    <property type="entry name" value="DarP"/>
</dbReference>
<dbReference type="CDD" id="cd16331">
    <property type="entry name" value="YjgA-like"/>
    <property type="match status" value="1"/>
</dbReference>
<evidence type="ECO:0000256" key="3">
    <source>
        <dbReference type="ARBA" id="ARBA00022730"/>
    </source>
</evidence>
<gene>
    <name evidence="6" type="primary">yjgA</name>
    <name evidence="5" type="synonym">darP</name>
    <name evidence="6" type="ORF">NTG6680_0267</name>
</gene>
<dbReference type="Gene3D" id="1.10.60.30">
    <property type="entry name" value="PSPTO4464-like domains"/>
    <property type="match status" value="2"/>
</dbReference>
<dbReference type="PANTHER" id="PTHR38101">
    <property type="entry name" value="UPF0307 PROTEIN YJGA"/>
    <property type="match status" value="1"/>
</dbReference>
<keyword evidence="1 5" id="KW-0963">Cytoplasm</keyword>
<dbReference type="Proteomes" id="UP000839052">
    <property type="component" value="Chromosome"/>
</dbReference>
<keyword evidence="3 5" id="KW-0699">rRNA-binding</keyword>
<dbReference type="NCBIfam" id="NF003593">
    <property type="entry name" value="PRK05255.1-1"/>
    <property type="match status" value="1"/>
</dbReference>
<protein>
    <recommendedName>
        <fullName evidence="5">Dual-action ribosomal maturation protein DarP</fullName>
    </recommendedName>
    <alternativeName>
        <fullName evidence="5">Large ribosomal subunit assembly factor DarP</fullName>
    </alternativeName>
</protein>
<accession>A0ABN8AFJ6</accession>
<dbReference type="SUPFAM" id="SSF158710">
    <property type="entry name" value="PSPTO4464-like"/>
    <property type="match status" value="1"/>
</dbReference>
<evidence type="ECO:0000256" key="5">
    <source>
        <dbReference type="HAMAP-Rule" id="MF_00765"/>
    </source>
</evidence>
<dbReference type="Pfam" id="PF04751">
    <property type="entry name" value="DarP"/>
    <property type="match status" value="1"/>
</dbReference>
<sequence length="185" mass="21449">MHHYNDNTEELNLPPSKTKIKQQMHDLQDIGEQLAELSIDKLKQMDLPESLFDALREMKRINKFGAQRRQMQFIGKLMRDVETAPIIAKLEAWSGKSHQHIAWLHQLERWRDRLLENDAALTELLADHPEADAQRLRALVRNALKEKELAKPPKSYREIFQVLREILPEQTSQAPEIDSSSISGA</sequence>
<dbReference type="PANTHER" id="PTHR38101:SF1">
    <property type="entry name" value="UPF0307 PROTEIN YJGA"/>
    <property type="match status" value="1"/>
</dbReference>
<comment type="subcellular location">
    <subcellularLocation>
        <location evidence="5">Cytoplasm</location>
    </subcellularLocation>
    <text evidence="5">Associates with late stage pre-50S ribosomal subunits.</text>
</comment>
<keyword evidence="2 5" id="KW-0690">Ribosome biogenesis</keyword>
<dbReference type="EMBL" id="OU912926">
    <property type="protein sequence ID" value="CAG9931520.1"/>
    <property type="molecule type" value="Genomic_DNA"/>
</dbReference>
<evidence type="ECO:0000313" key="6">
    <source>
        <dbReference type="EMBL" id="CAG9931520.1"/>
    </source>
</evidence>
<comment type="similarity">
    <text evidence="5">Belongs to the DarP family.</text>
</comment>
<keyword evidence="4 5" id="KW-0694">RNA-binding</keyword>
<organism evidence="6 7">
    <name type="scientific">Candidatus Nitrotoga arctica</name>
    <dbReference type="NCBI Taxonomy" id="453162"/>
    <lineage>
        <taxon>Bacteria</taxon>
        <taxon>Pseudomonadati</taxon>
        <taxon>Pseudomonadota</taxon>
        <taxon>Betaproteobacteria</taxon>
        <taxon>Nitrosomonadales</taxon>
        <taxon>Gallionellaceae</taxon>
        <taxon>Candidatus Nitrotoga</taxon>
    </lineage>
</organism>
<reference evidence="6 7" key="1">
    <citation type="submission" date="2021-10" db="EMBL/GenBank/DDBJ databases">
        <authorList>
            <person name="Koch H."/>
        </authorList>
    </citation>
    <scope>NUCLEOTIDE SEQUENCE [LARGE SCALE GENOMIC DNA]</scope>
    <source>
        <strain evidence="6">6680</strain>
    </source>
</reference>